<name>X1RMT3_9ZZZZ</name>
<sequence length="182" mass="18967">MAGPLTHDRDLSKFRDAYGIKSAEYADSVELAGRLQATVAVDDARHLIRPVPVPVGIFNYYKAAVVGLFSAARLTVRSAGGLYLIAVRATGGNQCMFNVAAGAFTTTALATFAITGGGGAPISDIETGTMAAVPATPGRINLSSNVSSAFVPIWLDYGDEFFMAGTAANTLINCAMMIQEIP</sequence>
<protein>
    <submittedName>
        <fullName evidence="1">Uncharacterized protein</fullName>
    </submittedName>
</protein>
<comment type="caution">
    <text evidence="1">The sequence shown here is derived from an EMBL/GenBank/DDBJ whole genome shotgun (WGS) entry which is preliminary data.</text>
</comment>
<proteinExistence type="predicted"/>
<evidence type="ECO:0000313" key="1">
    <source>
        <dbReference type="EMBL" id="GAI64450.1"/>
    </source>
</evidence>
<organism evidence="1">
    <name type="scientific">marine sediment metagenome</name>
    <dbReference type="NCBI Taxonomy" id="412755"/>
    <lineage>
        <taxon>unclassified sequences</taxon>
        <taxon>metagenomes</taxon>
        <taxon>ecological metagenomes</taxon>
    </lineage>
</organism>
<gene>
    <name evidence="1" type="ORF">S12H4_05522</name>
</gene>
<dbReference type="EMBL" id="BARW01001839">
    <property type="protein sequence ID" value="GAI64450.1"/>
    <property type="molecule type" value="Genomic_DNA"/>
</dbReference>
<dbReference type="AlphaFoldDB" id="X1RMT3"/>
<accession>X1RMT3</accession>
<reference evidence="1" key="1">
    <citation type="journal article" date="2014" name="Front. Microbiol.">
        <title>High frequency of phylogenetically diverse reductive dehalogenase-homologous genes in deep subseafloor sedimentary metagenomes.</title>
        <authorList>
            <person name="Kawai M."/>
            <person name="Futagami T."/>
            <person name="Toyoda A."/>
            <person name="Takaki Y."/>
            <person name="Nishi S."/>
            <person name="Hori S."/>
            <person name="Arai W."/>
            <person name="Tsubouchi T."/>
            <person name="Morono Y."/>
            <person name="Uchiyama I."/>
            <person name="Ito T."/>
            <person name="Fujiyama A."/>
            <person name="Inagaki F."/>
            <person name="Takami H."/>
        </authorList>
    </citation>
    <scope>NUCLEOTIDE SEQUENCE</scope>
    <source>
        <strain evidence="1">Expedition CK06-06</strain>
    </source>
</reference>